<dbReference type="AlphaFoldDB" id="A0A0J7Y3Z0"/>
<accession>A0A0J7Y3Z0</accession>
<protein>
    <submittedName>
        <fullName evidence="3">AbrB family transcriptional regulator</fullName>
    </submittedName>
</protein>
<gene>
    <name evidence="3" type="ORF">V473_11165</name>
</gene>
<dbReference type="GO" id="GO:0003677">
    <property type="term" value="F:DNA binding"/>
    <property type="evidence" value="ECO:0007669"/>
    <property type="project" value="UniProtKB-UniRule"/>
</dbReference>
<evidence type="ECO:0000313" key="4">
    <source>
        <dbReference type="Proteomes" id="UP000052232"/>
    </source>
</evidence>
<keyword evidence="4" id="KW-1185">Reference proteome</keyword>
<dbReference type="NCBIfam" id="TIGR01439">
    <property type="entry name" value="lp_hng_hel_AbrB"/>
    <property type="match status" value="1"/>
</dbReference>
<dbReference type="PROSITE" id="PS51740">
    <property type="entry name" value="SPOVT_ABRB"/>
    <property type="match status" value="1"/>
</dbReference>
<keyword evidence="1" id="KW-0238">DNA-binding</keyword>
<evidence type="ECO:0000256" key="1">
    <source>
        <dbReference type="PROSITE-ProRule" id="PRU01076"/>
    </source>
</evidence>
<dbReference type="PATRIC" id="fig|1420583.3.peg.2250"/>
<dbReference type="SUPFAM" id="SSF89447">
    <property type="entry name" value="AbrB/MazE/MraZ-like"/>
    <property type="match status" value="1"/>
</dbReference>
<name>A0A0J7Y3Z0_9SPHN</name>
<evidence type="ECO:0000259" key="2">
    <source>
        <dbReference type="PROSITE" id="PS51740"/>
    </source>
</evidence>
<comment type="caution">
    <text evidence="3">The sequence shown here is derived from an EMBL/GenBank/DDBJ whole genome shotgun (WGS) entry which is preliminary data.</text>
</comment>
<evidence type="ECO:0000313" key="3">
    <source>
        <dbReference type="EMBL" id="KMS58631.1"/>
    </source>
</evidence>
<feature type="domain" description="SpoVT-AbrB" evidence="2">
    <location>
        <begin position="2"/>
        <end position="47"/>
    </location>
</feature>
<dbReference type="STRING" id="1420583.V473_11165"/>
<proteinExistence type="predicted"/>
<reference evidence="3 4" key="1">
    <citation type="journal article" date="2015" name="G3 (Bethesda)">
        <title>Insights into Ongoing Evolution of the Hexachlorocyclohexane Catabolic Pathway from Comparative Genomics of Ten Sphingomonadaceae Strains.</title>
        <authorList>
            <person name="Pearce S.L."/>
            <person name="Oakeshott J.G."/>
            <person name="Pandey G."/>
        </authorList>
    </citation>
    <scope>NUCLEOTIDE SEQUENCE [LARGE SCALE GENOMIC DNA]</scope>
    <source>
        <strain evidence="3 4">LL01</strain>
    </source>
</reference>
<dbReference type="SMART" id="SM00966">
    <property type="entry name" value="SpoVT_AbrB"/>
    <property type="match status" value="1"/>
</dbReference>
<dbReference type="Proteomes" id="UP000052232">
    <property type="component" value="Unassembled WGS sequence"/>
</dbReference>
<dbReference type="Gene3D" id="2.10.260.10">
    <property type="match status" value="1"/>
</dbReference>
<sequence>MNAKTTLSAKGQVVIPKDVRDKLGLEPGQVLDVVLMGGGVLLKPQHKKSGRSFEEIMAGIRARMDYKGPPVSIEDMNLTIAEHWAKSGEQGDW</sequence>
<dbReference type="EMBL" id="JACT01000001">
    <property type="protein sequence ID" value="KMS58631.1"/>
    <property type="molecule type" value="Genomic_DNA"/>
</dbReference>
<dbReference type="Pfam" id="PF04014">
    <property type="entry name" value="MazE_antitoxin"/>
    <property type="match status" value="1"/>
</dbReference>
<dbReference type="InterPro" id="IPR007159">
    <property type="entry name" value="SpoVT-AbrB_dom"/>
</dbReference>
<organism evidence="3 4">
    <name type="scientific">Sphingobium cupriresistens LL01</name>
    <dbReference type="NCBI Taxonomy" id="1420583"/>
    <lineage>
        <taxon>Bacteria</taxon>
        <taxon>Pseudomonadati</taxon>
        <taxon>Pseudomonadota</taxon>
        <taxon>Alphaproteobacteria</taxon>
        <taxon>Sphingomonadales</taxon>
        <taxon>Sphingomonadaceae</taxon>
        <taxon>Sphingobium</taxon>
    </lineage>
</organism>
<dbReference type="InterPro" id="IPR037914">
    <property type="entry name" value="SpoVT-AbrB_sf"/>
</dbReference>